<dbReference type="InterPro" id="IPR011205">
    <property type="entry name" value="UCP015417_vWA"/>
</dbReference>
<dbReference type="OrthoDB" id="1149618at2759"/>
<evidence type="ECO:0000259" key="1">
    <source>
        <dbReference type="Pfam" id="PF11443"/>
    </source>
</evidence>
<dbReference type="Pfam" id="PF11443">
    <property type="entry name" value="DUF2828"/>
    <property type="match status" value="1"/>
</dbReference>
<keyword evidence="4" id="KW-1185">Reference proteome</keyword>
<dbReference type="PANTHER" id="PTHR31373">
    <property type="entry name" value="OS06G0652100 PROTEIN"/>
    <property type="match status" value="1"/>
</dbReference>
<proteinExistence type="predicted"/>
<evidence type="ECO:0000313" key="3">
    <source>
        <dbReference type="EMBL" id="KIM94158.1"/>
    </source>
</evidence>
<feature type="domain" description="DUF7788" evidence="2">
    <location>
        <begin position="551"/>
        <end position="798"/>
    </location>
</feature>
<dbReference type="Pfam" id="PF25043">
    <property type="entry name" value="DUF7788"/>
    <property type="match status" value="1"/>
</dbReference>
<feature type="domain" description="DUF2828" evidence="1">
    <location>
        <begin position="119"/>
        <end position="549"/>
    </location>
</feature>
<accession>A0A0C3C5L0</accession>
<protein>
    <recommendedName>
        <fullName evidence="5">DUF2828 domain-containing protein</fullName>
    </recommendedName>
</protein>
<organism evidence="3 4">
    <name type="scientific">Oidiodendron maius (strain Zn)</name>
    <dbReference type="NCBI Taxonomy" id="913774"/>
    <lineage>
        <taxon>Eukaryota</taxon>
        <taxon>Fungi</taxon>
        <taxon>Dikarya</taxon>
        <taxon>Ascomycota</taxon>
        <taxon>Pezizomycotina</taxon>
        <taxon>Leotiomycetes</taxon>
        <taxon>Leotiomycetes incertae sedis</taxon>
        <taxon>Myxotrichaceae</taxon>
        <taxon>Oidiodendron</taxon>
    </lineage>
</organism>
<sequence>MPQAGLLESSFPVLVPFHPACTLPQVEFESFLQTALERCCSVSHGAGDNAVTDTFTIISSPTPSALADARQAISKRGVNALSKAATNSRVLSAGHRFMKGLLGLRPKQQPPHWENKMLTENADVAFRSTKEPLVDLFSELEDAVSGPRLQELLDAAWCDDPVATLKIIFNARSIHLGKSSRLTFYRCAGWLAQNHPLTLVRNLPWLSRPIIEKVVKKDDGRDEMVLIDRKTDVDGDEGESMDENENDLARFDVRNGVAHGYWKDLLNILVLSVQGKLDVLANPTDVLNTETKKNHGKQRQQDQMDQEEVKLARHETRDRRHQAAVMAFNQNPVHRALHLTVARLFASQLKADLATLRDDSAALTKKKISLCAKWAPSNKLSHDKHTFIVSSIAEILHPKSEFIDIMSPANHEDEDGDERKLYLLHAREAYRKDVAALRRHLQVVERDLTANTLENIKYERVPSLSMRIYSPIFAEKDTERFEAYINRVAAGQAQISGATLLPSTLIKTVREVARFGSSSRQGSSVHISAKVVDGQWRALVQRIKKSGTLASSIAICDVSGSMCAPVFPDGTCPMDSAIGLSLLLAEVTAPPFGGAFVTFSATPTVQEVILTETLQDKYKRLSTSDWGMNTDFVAVFEKLILPMALANKLKPEEMVKRVFVFSDMQFDAAQSANSRWTTSYERIQKQFRAAGYEIPQLVFWNLAGGRAGYNGTTIGPGIPPAPKPVLADQAGTAIVSGYSQGLLKVFLENGSFGEPEEDEEVIETVEIEDLHGSDNDEVVIEKRKKVKMDPLSTVRRAISHKAYSMLEIFD</sequence>
<dbReference type="EMBL" id="KN832891">
    <property type="protein sequence ID" value="KIM94158.1"/>
    <property type="molecule type" value="Genomic_DNA"/>
</dbReference>
<dbReference type="HOGENOM" id="CLU_011744_0_0_1"/>
<dbReference type="Proteomes" id="UP000054321">
    <property type="component" value="Unassembled WGS sequence"/>
</dbReference>
<evidence type="ECO:0008006" key="5">
    <source>
        <dbReference type="Google" id="ProtNLM"/>
    </source>
</evidence>
<dbReference type="InParanoid" id="A0A0C3C5L0"/>
<reference evidence="3 4" key="1">
    <citation type="submission" date="2014-04" db="EMBL/GenBank/DDBJ databases">
        <authorList>
            <consortium name="DOE Joint Genome Institute"/>
            <person name="Kuo A."/>
            <person name="Martino E."/>
            <person name="Perotto S."/>
            <person name="Kohler A."/>
            <person name="Nagy L.G."/>
            <person name="Floudas D."/>
            <person name="Copeland A."/>
            <person name="Barry K.W."/>
            <person name="Cichocki N."/>
            <person name="Veneault-Fourrey C."/>
            <person name="LaButti K."/>
            <person name="Lindquist E.A."/>
            <person name="Lipzen A."/>
            <person name="Lundell T."/>
            <person name="Morin E."/>
            <person name="Murat C."/>
            <person name="Sun H."/>
            <person name="Tunlid A."/>
            <person name="Henrissat B."/>
            <person name="Grigoriev I.V."/>
            <person name="Hibbett D.S."/>
            <person name="Martin F."/>
            <person name="Nordberg H.P."/>
            <person name="Cantor M.N."/>
            <person name="Hua S.X."/>
        </authorList>
    </citation>
    <scope>NUCLEOTIDE SEQUENCE [LARGE SCALE GENOMIC DNA]</scope>
    <source>
        <strain evidence="3 4">Zn</strain>
    </source>
</reference>
<name>A0A0C3C5L0_OIDMZ</name>
<dbReference type="PANTHER" id="PTHR31373:SF27">
    <property type="entry name" value="TROVE DOMAIN-CONTAINING PROTEIN"/>
    <property type="match status" value="1"/>
</dbReference>
<dbReference type="InterPro" id="IPR058580">
    <property type="entry name" value="DUF2828"/>
</dbReference>
<reference evidence="4" key="2">
    <citation type="submission" date="2015-01" db="EMBL/GenBank/DDBJ databases">
        <title>Evolutionary Origins and Diversification of the Mycorrhizal Mutualists.</title>
        <authorList>
            <consortium name="DOE Joint Genome Institute"/>
            <consortium name="Mycorrhizal Genomics Consortium"/>
            <person name="Kohler A."/>
            <person name="Kuo A."/>
            <person name="Nagy L.G."/>
            <person name="Floudas D."/>
            <person name="Copeland A."/>
            <person name="Barry K.W."/>
            <person name="Cichocki N."/>
            <person name="Veneault-Fourrey C."/>
            <person name="LaButti K."/>
            <person name="Lindquist E.A."/>
            <person name="Lipzen A."/>
            <person name="Lundell T."/>
            <person name="Morin E."/>
            <person name="Murat C."/>
            <person name="Riley R."/>
            <person name="Ohm R."/>
            <person name="Sun H."/>
            <person name="Tunlid A."/>
            <person name="Henrissat B."/>
            <person name="Grigoriev I.V."/>
            <person name="Hibbett D.S."/>
            <person name="Martin F."/>
        </authorList>
    </citation>
    <scope>NUCLEOTIDE SEQUENCE [LARGE SCALE GENOMIC DNA]</scope>
    <source>
        <strain evidence="4">Zn</strain>
    </source>
</reference>
<dbReference type="InterPro" id="IPR056690">
    <property type="entry name" value="DUF7788"/>
</dbReference>
<evidence type="ECO:0000313" key="4">
    <source>
        <dbReference type="Proteomes" id="UP000054321"/>
    </source>
</evidence>
<dbReference type="AlphaFoldDB" id="A0A0C3C5L0"/>
<gene>
    <name evidence="3" type="ORF">OIDMADRAFT_172878</name>
</gene>
<evidence type="ECO:0000259" key="2">
    <source>
        <dbReference type="Pfam" id="PF25043"/>
    </source>
</evidence>